<dbReference type="InterPro" id="IPR046253">
    <property type="entry name" value="DUF6286"/>
</dbReference>
<dbReference type="EMBL" id="JBHTCJ010000015">
    <property type="protein sequence ID" value="MFC7344299.1"/>
    <property type="molecule type" value="Genomic_DNA"/>
</dbReference>
<name>A0ABW2LSQ9_9PSEU</name>
<proteinExistence type="predicted"/>
<feature type="domain" description="DUF6286" evidence="2">
    <location>
        <begin position="69"/>
        <end position="171"/>
    </location>
</feature>
<keyword evidence="1" id="KW-0812">Transmembrane</keyword>
<sequence>MRLLIRLLAALLGLVLAALGLLLAVECGWALARPADDGLIIAPGAVVSALGAVTWQATSVRLVAGGLLALGLVLLVLTARSGNKEVRLHDPAPEVTVTTDSRSLARLVGHQVRDQDGVAGATVTAGGKRVKVRATPRYAQAGDLRDRLTATAERAVHDLPLRSTPKVLVAVGNPKERR</sequence>
<protein>
    <submittedName>
        <fullName evidence="3">DUF6286 domain-containing protein</fullName>
    </submittedName>
</protein>
<dbReference type="RefSeq" id="WP_380671962.1">
    <property type="nucleotide sequence ID" value="NZ_JBHTCJ010000015.1"/>
</dbReference>
<evidence type="ECO:0000313" key="4">
    <source>
        <dbReference type="Proteomes" id="UP001596504"/>
    </source>
</evidence>
<dbReference type="Proteomes" id="UP001596504">
    <property type="component" value="Unassembled WGS sequence"/>
</dbReference>
<keyword evidence="1" id="KW-1133">Transmembrane helix</keyword>
<feature type="transmembrane region" description="Helical" evidence="1">
    <location>
        <begin position="58"/>
        <end position="77"/>
    </location>
</feature>
<accession>A0ABW2LSQ9</accession>
<evidence type="ECO:0000259" key="2">
    <source>
        <dbReference type="Pfam" id="PF19803"/>
    </source>
</evidence>
<keyword evidence="1" id="KW-0472">Membrane</keyword>
<gene>
    <name evidence="3" type="ORF">ACFQRI_23060</name>
</gene>
<evidence type="ECO:0000313" key="3">
    <source>
        <dbReference type="EMBL" id="MFC7344299.1"/>
    </source>
</evidence>
<keyword evidence="4" id="KW-1185">Reference proteome</keyword>
<comment type="caution">
    <text evidence="3">The sequence shown here is derived from an EMBL/GenBank/DDBJ whole genome shotgun (WGS) entry which is preliminary data.</text>
</comment>
<reference evidence="4" key="1">
    <citation type="journal article" date="2019" name="Int. J. Syst. Evol. Microbiol.">
        <title>The Global Catalogue of Microorganisms (GCM) 10K type strain sequencing project: providing services to taxonomists for standard genome sequencing and annotation.</title>
        <authorList>
            <consortium name="The Broad Institute Genomics Platform"/>
            <consortium name="The Broad Institute Genome Sequencing Center for Infectious Disease"/>
            <person name="Wu L."/>
            <person name="Ma J."/>
        </authorList>
    </citation>
    <scope>NUCLEOTIDE SEQUENCE [LARGE SCALE GENOMIC DNA]</scope>
    <source>
        <strain evidence="4">WLHS5</strain>
    </source>
</reference>
<evidence type="ECO:0000256" key="1">
    <source>
        <dbReference type="SAM" id="Phobius"/>
    </source>
</evidence>
<dbReference type="Pfam" id="PF19803">
    <property type="entry name" value="DUF6286"/>
    <property type="match status" value="1"/>
</dbReference>
<organism evidence="3 4">
    <name type="scientific">Saccharopolyspora griseoalba</name>
    <dbReference type="NCBI Taxonomy" id="1431848"/>
    <lineage>
        <taxon>Bacteria</taxon>
        <taxon>Bacillati</taxon>
        <taxon>Actinomycetota</taxon>
        <taxon>Actinomycetes</taxon>
        <taxon>Pseudonocardiales</taxon>
        <taxon>Pseudonocardiaceae</taxon>
        <taxon>Saccharopolyspora</taxon>
    </lineage>
</organism>